<evidence type="ECO:0000256" key="4">
    <source>
        <dbReference type="ARBA" id="ARBA00022833"/>
    </source>
</evidence>
<accession>A0A6J1S7T6</accession>
<dbReference type="CDD" id="cd21551">
    <property type="entry name" value="VEFS-box_SUZ12"/>
    <property type="match status" value="1"/>
</dbReference>
<keyword evidence="4" id="KW-0862">Zinc</keyword>
<dbReference type="Proteomes" id="UP000504606">
    <property type="component" value="Unplaced"/>
</dbReference>
<dbReference type="InterPro" id="IPR019135">
    <property type="entry name" value="Polycomb_protein_VEFS-Box"/>
</dbReference>
<feature type="compositionally biased region" description="Polar residues" evidence="8">
    <location>
        <begin position="683"/>
        <end position="696"/>
    </location>
</feature>
<organism evidence="11 12">
    <name type="scientific">Frankliniella occidentalis</name>
    <name type="common">Western flower thrips</name>
    <name type="synonym">Euthrips occidentalis</name>
    <dbReference type="NCBI Taxonomy" id="133901"/>
    <lineage>
        <taxon>Eukaryota</taxon>
        <taxon>Metazoa</taxon>
        <taxon>Ecdysozoa</taxon>
        <taxon>Arthropoda</taxon>
        <taxon>Hexapoda</taxon>
        <taxon>Insecta</taxon>
        <taxon>Pterygota</taxon>
        <taxon>Neoptera</taxon>
        <taxon>Paraneoptera</taxon>
        <taxon>Thysanoptera</taxon>
        <taxon>Terebrantia</taxon>
        <taxon>Thripoidea</taxon>
        <taxon>Thripidae</taxon>
        <taxon>Frankliniella</taxon>
    </lineage>
</organism>
<feature type="compositionally biased region" description="Low complexity" evidence="8">
    <location>
        <begin position="871"/>
        <end position="884"/>
    </location>
</feature>
<sequence>MPPKKRDKEGETSKNQRSEAAKTDHDLFLQAFEKPTQIYRYLRVRNANSPIFLQRNLSYMRYRMSRTHRSRQSYEVNSLLEKVSKSLIPPALRGGFMTLTFLGFYDKKPATGEVPREPVKVETLLLKICHKKRKDTTTPVMTVTVGTSIVPTNPSEDCPPPKAPTVSISVDEFCEDQSEVKSYHLLLRVYNAPNNGLNGTTSSEQDLGEPLPKRRRTSSSRDEIKLFGTDLVVYDKQKHCLLGDGDYELLMDELVHPRNLPRKFPSWEQIGDISELAPLQRLREFAVTEFMDCNSFELFANGPTLKFKLEWSREQRSTFVDRPRTASKREEVVLDNNGNKENRQDRAAKKQVGEKKDEDKKLGKRPVIVYQFHYHNNSRQQTEPCSDLHCPWCSLDCGTLYSLLKHLKLCHARFTFTYTPLPNMARIDVAINESYDGSYTGSPHDVIAQPGGSAFSRNGPQIRTTVSNILVCHPKRLKPTMSEFMELEEESGDLQRSFITGHNRLYHHTVTCLPVHPKEMENDSEGENDPKWLQTKAMMMIDEFTDVNEGEKELMKMWNLHVMKEGYVGDCQVPLACAKFLEKKGKELLDKNLYRNFIIHMCSLFDYGLVSPVVLYKTIQQLHEMINESHAKSMRSSWEAQKEHWIKSGAKEKQNTPSHFKNQAPTVLNVDPSVRRKLYSPGSFKSDSPSRRTTQQQDDDEDEEDEDEEDEEEDEDEEEEEETSKMENQKSSSSTSSGSSSGDSINKKKTVQNGTEPEKKKSFVPKNGLVNANNSTHQKTSSTSRSTSEVGPPRICQPSSESVDSVRRKIPSLSRSSPVDTPSLKLSKSMDTVSSEPPTKKKIIVSQPNGKPQAVSSQNASTNNDLKRKMNSTGGSNSSTSLNSDVKKNAPSVNGLTVPSNVTKGLPTHVSVDSKKRLSLPAVSTSNTNSSAGNTAAINGDMKKKPATNGVSPSSDGKLSSNCTVEMVSISEVVALPGSSKVSLSCTNSDAKRKSSLGQCPIGPSTSQGDCGTQRRKSISTDSTATTEAGLVLLRRKSFSSNQSSESNAIQALTQKGLAS</sequence>
<dbReference type="GO" id="GO:0035098">
    <property type="term" value="C:ESC/E(Z) complex"/>
    <property type="evidence" value="ECO:0007669"/>
    <property type="project" value="TreeGrafter"/>
</dbReference>
<keyword evidence="3" id="KW-0863">Zinc-finger</keyword>
<proteinExistence type="inferred from homology"/>
<dbReference type="GeneID" id="113204006"/>
<dbReference type="InterPro" id="IPR057540">
    <property type="entry name" value="Znf_SUZ12"/>
</dbReference>
<evidence type="ECO:0000256" key="2">
    <source>
        <dbReference type="ARBA" id="ARBA00022723"/>
    </source>
</evidence>
<evidence type="ECO:0000313" key="12">
    <source>
        <dbReference type="RefSeq" id="XP_026274786.1"/>
    </source>
</evidence>
<evidence type="ECO:0000256" key="8">
    <source>
        <dbReference type="SAM" id="MobiDB-lite"/>
    </source>
</evidence>
<dbReference type="CDD" id="cd21740">
    <property type="entry name" value="C2_II_SUZ12"/>
    <property type="match status" value="1"/>
</dbReference>
<dbReference type="Pfam" id="PF23320">
    <property type="entry name" value="Zn_SUZ12"/>
    <property type="match status" value="1"/>
</dbReference>
<feature type="compositionally biased region" description="Polar residues" evidence="8">
    <location>
        <begin position="813"/>
        <end position="837"/>
    </location>
</feature>
<evidence type="ECO:0000256" key="1">
    <source>
        <dbReference type="ARBA" id="ARBA00007416"/>
    </source>
</evidence>
<dbReference type="AlphaFoldDB" id="A0A6J1S7T6"/>
<feature type="compositionally biased region" description="Polar residues" evidence="8">
    <location>
        <begin position="891"/>
        <end position="903"/>
    </location>
</feature>
<feature type="compositionally biased region" description="Polar residues" evidence="8">
    <location>
        <begin position="195"/>
        <end position="205"/>
    </location>
</feature>
<dbReference type="RefSeq" id="XP_026274786.1">
    <property type="nucleotide sequence ID" value="XM_026419001.2"/>
</dbReference>
<dbReference type="PANTHER" id="PTHR22597:SF0">
    <property type="entry name" value="POLYCOMB PROTEIN SUZ12"/>
    <property type="match status" value="1"/>
</dbReference>
<dbReference type="GO" id="GO:0016586">
    <property type="term" value="C:RSC-type complex"/>
    <property type="evidence" value="ECO:0007669"/>
    <property type="project" value="TreeGrafter"/>
</dbReference>
<evidence type="ECO:0000256" key="7">
    <source>
        <dbReference type="ARBA" id="ARBA00023163"/>
    </source>
</evidence>
<dbReference type="Pfam" id="PF09733">
    <property type="entry name" value="VEFS-Box"/>
    <property type="match status" value="1"/>
</dbReference>
<feature type="region of interest" description="Disordered" evidence="8">
    <location>
        <begin position="1"/>
        <end position="21"/>
    </location>
</feature>
<feature type="region of interest" description="Disordered" evidence="8">
    <location>
        <begin position="330"/>
        <end position="360"/>
    </location>
</feature>
<dbReference type="GO" id="GO:0008270">
    <property type="term" value="F:zinc ion binding"/>
    <property type="evidence" value="ECO:0007669"/>
    <property type="project" value="UniProtKB-KW"/>
</dbReference>
<feature type="compositionally biased region" description="Low complexity" evidence="8">
    <location>
        <begin position="924"/>
        <end position="937"/>
    </location>
</feature>
<keyword evidence="11" id="KW-1185">Reference proteome</keyword>
<feature type="compositionally biased region" description="Polar residues" evidence="8">
    <location>
        <begin position="846"/>
        <end position="864"/>
    </location>
</feature>
<feature type="compositionally biased region" description="Polar residues" evidence="8">
    <location>
        <begin position="770"/>
        <end position="789"/>
    </location>
</feature>
<feature type="compositionally biased region" description="Acidic residues" evidence="8">
    <location>
        <begin position="697"/>
        <end position="722"/>
    </location>
</feature>
<keyword evidence="2" id="KW-0479">Metal-binding</keyword>
<dbReference type="GO" id="GO:0031490">
    <property type="term" value="F:chromatin DNA binding"/>
    <property type="evidence" value="ECO:0007669"/>
    <property type="project" value="TreeGrafter"/>
</dbReference>
<dbReference type="GO" id="GO:0006325">
    <property type="term" value="P:chromatin organization"/>
    <property type="evidence" value="ECO:0007669"/>
    <property type="project" value="UniProtKB-KW"/>
</dbReference>
<evidence type="ECO:0000259" key="9">
    <source>
        <dbReference type="Pfam" id="PF09733"/>
    </source>
</evidence>
<feature type="domain" description="Polycomb protein VEFS-Box" evidence="9">
    <location>
        <begin position="495"/>
        <end position="612"/>
    </location>
</feature>
<dbReference type="CTD" id="48071"/>
<feature type="compositionally biased region" description="Polar residues" evidence="8">
    <location>
        <begin position="949"/>
        <end position="960"/>
    </location>
</feature>
<feature type="compositionally biased region" description="Polar residues" evidence="8">
    <location>
        <begin position="655"/>
        <end position="666"/>
    </location>
</feature>
<name>A0A6J1S7T6_FRAOC</name>
<gene>
    <name evidence="12" type="primary">LOC113204006</name>
</gene>
<keyword evidence="5" id="KW-0156">Chromatin regulator</keyword>
<evidence type="ECO:0000313" key="11">
    <source>
        <dbReference type="Proteomes" id="UP000504606"/>
    </source>
</evidence>
<evidence type="ECO:0000256" key="3">
    <source>
        <dbReference type="ARBA" id="ARBA00022771"/>
    </source>
</evidence>
<reference evidence="12" key="1">
    <citation type="submission" date="2025-08" db="UniProtKB">
        <authorList>
            <consortium name="RefSeq"/>
        </authorList>
    </citation>
    <scope>IDENTIFICATION</scope>
    <source>
        <tissue evidence="12">Whole organism</tissue>
    </source>
</reference>
<comment type="similarity">
    <text evidence="1">Belongs to the VEFS (VRN2-EMF2-FIS2-SU(Z)12) family.</text>
</comment>
<keyword evidence="6" id="KW-0805">Transcription regulation</keyword>
<feature type="region of interest" description="Disordered" evidence="8">
    <location>
        <begin position="650"/>
        <end position="960"/>
    </location>
</feature>
<feature type="compositionally biased region" description="Low complexity" evidence="8">
    <location>
        <begin position="731"/>
        <end position="744"/>
    </location>
</feature>
<protein>
    <submittedName>
        <fullName evidence="12">Polycomb protein suz12-A isoform X2</fullName>
    </submittedName>
</protein>
<evidence type="ECO:0000259" key="10">
    <source>
        <dbReference type="Pfam" id="PF23320"/>
    </source>
</evidence>
<dbReference type="CDD" id="cd21750">
    <property type="entry name" value="ZnB-Zn_SUZ12"/>
    <property type="match status" value="1"/>
</dbReference>
<evidence type="ECO:0000256" key="5">
    <source>
        <dbReference type="ARBA" id="ARBA00022853"/>
    </source>
</evidence>
<feature type="region of interest" description="Disordered" evidence="8">
    <location>
        <begin position="981"/>
        <end position="1060"/>
    </location>
</feature>
<dbReference type="PANTHER" id="PTHR22597">
    <property type="entry name" value="POLYCOMB GROUP PROTEIN"/>
    <property type="match status" value="1"/>
</dbReference>
<keyword evidence="7" id="KW-0804">Transcription</keyword>
<evidence type="ECO:0000256" key="6">
    <source>
        <dbReference type="ARBA" id="ARBA00023015"/>
    </source>
</evidence>
<feature type="region of interest" description="Disordered" evidence="8">
    <location>
        <begin position="195"/>
        <end position="220"/>
    </location>
</feature>
<feature type="domain" description="Polycomb protein SUZ12-like zinc finger" evidence="10">
    <location>
        <begin position="368"/>
        <end position="433"/>
    </location>
</feature>